<sequence>MFSSDSEKLFDLLSLAPDLAVLVTSSGGVVKSVNKAASDLFCKDKAELEGCHLLSTLVVPARLLSESFTDFASLAQQGLDVRLASNVDEHVSVRVIELEVTPVEFAVSFTRITLLQDSGLPQGSHPGTRDQAGLLLSVAEEISEFGCYSWDMVKDVLEWSDGLFRIFDIDRSDFSRTAEAFFNRLHPSDRGEFNEALTDAASGHGHFHSTERILRPNGDVRWMQSQGRMVFDSNGKPLKLTGICRDITEKVENGNELRMQIDDRKALESKLLQTQKLEAIGKLSSGIAHDFNNLLTVISSGCDFLQILPPEAMRDDARDLVQSIKEAGDRASELTSQLLLYSRSSTGQPQAVDLNAAVEQSREFLIRTLPKSISISLVLHPEAPILHIDPTQLQQIVLNLALNAKDAMPGGGQLAIETGVVMRASISSEDSGMIRYAVLQVVDTGTGVSEELRSRMFDPFYTTKPTGSGSGLGLSVVWGIVHAAGGTIEVESEIGTSTSFRIFLPISAHEEPVRVGTTDRVFAGGKTSILVIEDEAAVLAIVEAALRHAGFEVTGVTDPVEAIRLAANPAHRIDLLVTDVSMPTLSGPEVVKSIRGVRSATWLPVLFISGNDQHVLERTHGIRAEENNLIQKPFRIAALINKVEEVLSNAAQRDKH</sequence>
<dbReference type="SMART" id="SM00388">
    <property type="entry name" value="HisKA"/>
    <property type="match status" value="1"/>
</dbReference>
<dbReference type="SUPFAM" id="SSF52172">
    <property type="entry name" value="CheY-like"/>
    <property type="match status" value="1"/>
</dbReference>
<dbReference type="InterPro" id="IPR004358">
    <property type="entry name" value="Sig_transdc_His_kin-like_C"/>
</dbReference>
<dbReference type="Gene3D" id="3.30.450.20">
    <property type="entry name" value="PAS domain"/>
    <property type="match status" value="1"/>
</dbReference>
<dbReference type="Gene3D" id="2.10.70.100">
    <property type="match status" value="1"/>
</dbReference>
<evidence type="ECO:0000256" key="3">
    <source>
        <dbReference type="ARBA" id="ARBA00022553"/>
    </source>
</evidence>
<dbReference type="CDD" id="cd00130">
    <property type="entry name" value="PAS"/>
    <property type="match status" value="1"/>
</dbReference>
<dbReference type="PANTHER" id="PTHR43065">
    <property type="entry name" value="SENSOR HISTIDINE KINASE"/>
    <property type="match status" value="1"/>
</dbReference>
<feature type="domain" description="Histidine kinase" evidence="10">
    <location>
        <begin position="286"/>
        <end position="508"/>
    </location>
</feature>
<keyword evidence="5" id="KW-0547">Nucleotide-binding</keyword>
<evidence type="ECO:0000256" key="8">
    <source>
        <dbReference type="ARBA" id="ARBA00023012"/>
    </source>
</evidence>
<proteinExistence type="predicted"/>
<reference evidence="13 14" key="1">
    <citation type="submission" date="2016-12" db="EMBL/GenBank/DDBJ databases">
        <authorList>
            <person name="Song W.-J."/>
            <person name="Kurnit D.M."/>
        </authorList>
    </citation>
    <scope>NUCLEOTIDE SEQUENCE [LARGE SCALE GENOMIC DNA]</scope>
    <source>
        <strain evidence="13 14">IMCC3135</strain>
    </source>
</reference>
<dbReference type="InterPro" id="IPR001789">
    <property type="entry name" value="Sig_transdc_resp-reg_receiver"/>
</dbReference>
<evidence type="ECO:0000256" key="4">
    <source>
        <dbReference type="ARBA" id="ARBA00022679"/>
    </source>
</evidence>
<keyword evidence="6" id="KW-0418">Kinase</keyword>
<evidence type="ECO:0000256" key="6">
    <source>
        <dbReference type="ARBA" id="ARBA00022777"/>
    </source>
</evidence>
<evidence type="ECO:0000256" key="1">
    <source>
        <dbReference type="ARBA" id="ARBA00000085"/>
    </source>
</evidence>
<dbReference type="CDD" id="cd00082">
    <property type="entry name" value="HisKA"/>
    <property type="match status" value="1"/>
</dbReference>
<accession>A0A2Z2NHU9</accession>
<dbReference type="SMART" id="SM00086">
    <property type="entry name" value="PAC"/>
    <property type="match status" value="1"/>
</dbReference>
<dbReference type="Pfam" id="PF08447">
    <property type="entry name" value="PAS_3"/>
    <property type="match status" value="1"/>
</dbReference>
<dbReference type="SMART" id="SM00448">
    <property type="entry name" value="REC"/>
    <property type="match status" value="1"/>
</dbReference>
<dbReference type="SUPFAM" id="SSF55874">
    <property type="entry name" value="ATPase domain of HSP90 chaperone/DNA topoisomerase II/histidine kinase"/>
    <property type="match status" value="1"/>
</dbReference>
<dbReference type="Gene3D" id="3.40.50.2300">
    <property type="match status" value="1"/>
</dbReference>
<dbReference type="PROSITE" id="PS50113">
    <property type="entry name" value="PAC"/>
    <property type="match status" value="1"/>
</dbReference>
<evidence type="ECO:0000259" key="10">
    <source>
        <dbReference type="PROSITE" id="PS50109"/>
    </source>
</evidence>
<dbReference type="GO" id="GO:0005524">
    <property type="term" value="F:ATP binding"/>
    <property type="evidence" value="ECO:0007669"/>
    <property type="project" value="UniProtKB-KW"/>
</dbReference>
<dbReference type="InterPro" id="IPR003594">
    <property type="entry name" value="HATPase_dom"/>
</dbReference>
<keyword evidence="8" id="KW-0902">Two-component regulatory system</keyword>
<gene>
    <name evidence="13" type="ORF">IMCC3135_03815</name>
</gene>
<dbReference type="EC" id="2.7.13.3" evidence="2"/>
<dbReference type="InterPro" id="IPR013655">
    <property type="entry name" value="PAS_fold_3"/>
</dbReference>
<dbReference type="PANTHER" id="PTHR43065:SF46">
    <property type="entry name" value="C4-DICARBOXYLATE TRANSPORT SENSOR PROTEIN DCTB"/>
    <property type="match status" value="1"/>
</dbReference>
<dbReference type="InterPro" id="IPR036097">
    <property type="entry name" value="HisK_dim/P_sf"/>
</dbReference>
<dbReference type="PROSITE" id="PS50109">
    <property type="entry name" value="HIS_KIN"/>
    <property type="match status" value="1"/>
</dbReference>
<dbReference type="Gene3D" id="3.30.565.10">
    <property type="entry name" value="Histidine kinase-like ATPase, C-terminal domain"/>
    <property type="match status" value="1"/>
</dbReference>
<dbReference type="InterPro" id="IPR000014">
    <property type="entry name" value="PAS"/>
</dbReference>
<dbReference type="InterPro" id="IPR000700">
    <property type="entry name" value="PAS-assoc_C"/>
</dbReference>
<evidence type="ECO:0000256" key="7">
    <source>
        <dbReference type="ARBA" id="ARBA00022840"/>
    </source>
</evidence>
<dbReference type="SUPFAM" id="SSF55785">
    <property type="entry name" value="PYP-like sensor domain (PAS domain)"/>
    <property type="match status" value="1"/>
</dbReference>
<dbReference type="InterPro" id="IPR003661">
    <property type="entry name" value="HisK_dim/P_dom"/>
</dbReference>
<dbReference type="RefSeq" id="WP_088916373.1">
    <property type="nucleotide sequence ID" value="NZ_CP018632.1"/>
</dbReference>
<evidence type="ECO:0000256" key="2">
    <source>
        <dbReference type="ARBA" id="ARBA00012438"/>
    </source>
</evidence>
<dbReference type="Proteomes" id="UP000250079">
    <property type="component" value="Chromosome"/>
</dbReference>
<dbReference type="PRINTS" id="PR00344">
    <property type="entry name" value="BCTRLSENSOR"/>
</dbReference>
<dbReference type="InterPro" id="IPR001610">
    <property type="entry name" value="PAC"/>
</dbReference>
<keyword evidence="7" id="KW-0067">ATP-binding</keyword>
<dbReference type="OrthoDB" id="1931120at2"/>
<evidence type="ECO:0000259" key="11">
    <source>
        <dbReference type="PROSITE" id="PS50110"/>
    </source>
</evidence>
<feature type="domain" description="Response regulatory" evidence="11">
    <location>
        <begin position="528"/>
        <end position="647"/>
    </location>
</feature>
<dbReference type="PROSITE" id="PS50110">
    <property type="entry name" value="RESPONSE_REGULATORY"/>
    <property type="match status" value="1"/>
</dbReference>
<keyword evidence="14" id="KW-1185">Reference proteome</keyword>
<dbReference type="Pfam" id="PF00512">
    <property type="entry name" value="HisKA"/>
    <property type="match status" value="1"/>
</dbReference>
<dbReference type="GO" id="GO:0000155">
    <property type="term" value="F:phosphorelay sensor kinase activity"/>
    <property type="evidence" value="ECO:0007669"/>
    <property type="project" value="InterPro"/>
</dbReference>
<dbReference type="Pfam" id="PF00072">
    <property type="entry name" value="Response_reg"/>
    <property type="match status" value="1"/>
</dbReference>
<dbReference type="KEGG" id="gai:IMCC3135_03815"/>
<dbReference type="EMBL" id="CP018632">
    <property type="protein sequence ID" value="ASJ70876.1"/>
    <property type="molecule type" value="Genomic_DNA"/>
</dbReference>
<dbReference type="AlphaFoldDB" id="A0A2Z2NHU9"/>
<dbReference type="InterPro" id="IPR035965">
    <property type="entry name" value="PAS-like_dom_sf"/>
</dbReference>
<comment type="catalytic activity">
    <reaction evidence="1">
        <text>ATP + protein L-histidine = ADP + protein N-phospho-L-histidine.</text>
        <dbReference type="EC" id="2.7.13.3"/>
    </reaction>
</comment>
<dbReference type="InterPro" id="IPR036890">
    <property type="entry name" value="HATPase_C_sf"/>
</dbReference>
<evidence type="ECO:0000256" key="5">
    <source>
        <dbReference type="ARBA" id="ARBA00022741"/>
    </source>
</evidence>
<dbReference type="Gene3D" id="1.10.287.130">
    <property type="match status" value="1"/>
</dbReference>
<keyword evidence="3 9" id="KW-0597">Phosphoprotein</keyword>
<protein>
    <recommendedName>
        <fullName evidence="2">histidine kinase</fullName>
        <ecNumber evidence="2">2.7.13.3</ecNumber>
    </recommendedName>
</protein>
<feature type="modified residue" description="4-aspartylphosphate" evidence="9">
    <location>
        <position position="579"/>
    </location>
</feature>
<feature type="domain" description="PAC" evidence="12">
    <location>
        <begin position="207"/>
        <end position="259"/>
    </location>
</feature>
<dbReference type="NCBIfam" id="TIGR00229">
    <property type="entry name" value="sensory_box"/>
    <property type="match status" value="1"/>
</dbReference>
<dbReference type="InterPro" id="IPR005467">
    <property type="entry name" value="His_kinase_dom"/>
</dbReference>
<dbReference type="SMART" id="SM00387">
    <property type="entry name" value="HATPase_c"/>
    <property type="match status" value="1"/>
</dbReference>
<keyword evidence="4" id="KW-0808">Transferase</keyword>
<dbReference type="Pfam" id="PF02518">
    <property type="entry name" value="HATPase_c"/>
    <property type="match status" value="1"/>
</dbReference>
<evidence type="ECO:0000313" key="13">
    <source>
        <dbReference type="EMBL" id="ASJ70876.1"/>
    </source>
</evidence>
<evidence type="ECO:0000256" key="9">
    <source>
        <dbReference type="PROSITE-ProRule" id="PRU00169"/>
    </source>
</evidence>
<evidence type="ECO:0000259" key="12">
    <source>
        <dbReference type="PROSITE" id="PS50113"/>
    </source>
</evidence>
<organism evidence="13 14">
    <name type="scientific">Granulosicoccus antarcticus IMCC3135</name>
    <dbReference type="NCBI Taxonomy" id="1192854"/>
    <lineage>
        <taxon>Bacteria</taxon>
        <taxon>Pseudomonadati</taxon>
        <taxon>Pseudomonadota</taxon>
        <taxon>Gammaproteobacteria</taxon>
        <taxon>Chromatiales</taxon>
        <taxon>Granulosicoccaceae</taxon>
        <taxon>Granulosicoccus</taxon>
    </lineage>
</organism>
<dbReference type="SUPFAM" id="SSF47384">
    <property type="entry name" value="Homodimeric domain of signal transducing histidine kinase"/>
    <property type="match status" value="1"/>
</dbReference>
<dbReference type="InterPro" id="IPR011006">
    <property type="entry name" value="CheY-like_superfamily"/>
</dbReference>
<name>A0A2Z2NHU9_9GAMM</name>
<evidence type="ECO:0000313" key="14">
    <source>
        <dbReference type="Proteomes" id="UP000250079"/>
    </source>
</evidence>